<dbReference type="GeneID" id="55972274"/>
<dbReference type="OrthoDB" id="303107at2759"/>
<dbReference type="InterPro" id="IPR019786">
    <property type="entry name" value="Zinc_finger_PHD-type_CS"/>
</dbReference>
<name>A0A9P5D115_9HYPO</name>
<gene>
    <name evidence="6" type="ORF">GMORB2_6049</name>
</gene>
<dbReference type="PANTHER" id="PTHR14296">
    <property type="entry name" value="REMODELING AND SPACING FACTOR 1"/>
    <property type="match status" value="1"/>
</dbReference>
<sequence length="832" mass="91180">MVSRKRTHLEAADEPLQGDSVLAKIRGMWQFANFCQWMYTFGKAAKIDDSIDVEHLEAGCLNPESTLLLDIALALLKLISSHRGLTLDIFDSQARKLYLDQAPDANPFGTDDAPRRFQDFDAATKIRVLQQMTQWIMIYPERIRDKMEEQKDVDQTTWRIEPYGWDSDDRTYFVLDDNRVYRLTEAPPAPPKPKRKKSYYRSGRARSSKRRRAETEQDEQEGNASEAEESMMEPQDDGLGGMKWECLAITLDQVRELVDSFRKTRDENEKVLRKQLEDYLVPILEKQEESRKRKALQRERELLNMAKMANAKRSSRIAGKMEQQKQEEVEKEQAKELRLAEEAARREERARLKIEQEREIRMASREKRLKEREIRRIRHEEELAQLSDDSKRHGDDSSGRGSERRLHAEIQKSRQALKDLEDEDEDWVFDCSCGLYGQVDDGAHSVACEKCNVWQHSKCLGISEGDAEKADFHFICDPCRRRTEELQNAPRSPIRLRINGPSAVAAVNSRPASSGGPSYVPPGGGSVVVGGEEASAADEVLPAGRPGAVSNNSSGSLSGGEGGTSAAGEVPVGPVGSSPQEKPSSPTKGTPTSAKSPLVHLPASTKQLVSPLAPPAGGHDRQYDTAASPVKGHRGYDGAEAVDGSPGKVIPNSNNMEKVRQSGRPDVSKSQGATASLQASLQQGAAGASTNSSDRNTATSGQPQNSASSPVAASLIQTPAGPAPALVSAQNPALEPTLSTPAINRDIYRAAHMENGNIPAQGGISPVKNSPQSSFTSATSFVGSASANNTPAKIPPGITLSPSPREPILTPPTKHSEPARPPQQQQKPQEHQ</sequence>
<dbReference type="InterPro" id="IPR019787">
    <property type="entry name" value="Znf_PHD-finger"/>
</dbReference>
<evidence type="ECO:0000256" key="1">
    <source>
        <dbReference type="ARBA" id="ARBA00022723"/>
    </source>
</evidence>
<keyword evidence="3" id="KW-0862">Zinc</keyword>
<dbReference type="InterPro" id="IPR011011">
    <property type="entry name" value="Znf_FYVE_PHD"/>
</dbReference>
<dbReference type="InterPro" id="IPR013083">
    <property type="entry name" value="Znf_RING/FYVE/PHD"/>
</dbReference>
<feature type="compositionally biased region" description="Polar residues" evidence="4">
    <location>
        <begin position="577"/>
        <end position="595"/>
    </location>
</feature>
<keyword evidence="7" id="KW-1185">Reference proteome</keyword>
<feature type="region of interest" description="Disordered" evidence="4">
    <location>
        <begin position="311"/>
        <end position="330"/>
    </location>
</feature>
<dbReference type="GO" id="GO:0008270">
    <property type="term" value="F:zinc ion binding"/>
    <property type="evidence" value="ECO:0007669"/>
    <property type="project" value="UniProtKB-KW"/>
</dbReference>
<feature type="compositionally biased region" description="Low complexity" evidence="4">
    <location>
        <begin position="822"/>
        <end position="832"/>
    </location>
</feature>
<feature type="compositionally biased region" description="Polar residues" evidence="4">
    <location>
        <begin position="767"/>
        <end position="791"/>
    </location>
</feature>
<evidence type="ECO:0000259" key="5">
    <source>
        <dbReference type="SMART" id="SM00249"/>
    </source>
</evidence>
<dbReference type="GO" id="GO:0006355">
    <property type="term" value="P:regulation of DNA-templated transcription"/>
    <property type="evidence" value="ECO:0007669"/>
    <property type="project" value="InterPro"/>
</dbReference>
<evidence type="ECO:0000256" key="4">
    <source>
        <dbReference type="SAM" id="MobiDB-lite"/>
    </source>
</evidence>
<feature type="domain" description="Zinc finger PHD-type" evidence="5">
    <location>
        <begin position="430"/>
        <end position="480"/>
    </location>
</feature>
<feature type="region of interest" description="Disordered" evidence="4">
    <location>
        <begin position="385"/>
        <end position="409"/>
    </location>
</feature>
<dbReference type="GO" id="GO:0031213">
    <property type="term" value="C:RSF complex"/>
    <property type="evidence" value="ECO:0007669"/>
    <property type="project" value="InterPro"/>
</dbReference>
<feature type="region of interest" description="Disordered" evidence="4">
    <location>
        <begin position="183"/>
        <end position="238"/>
    </location>
</feature>
<protein>
    <submittedName>
        <fullName evidence="6">Chromosome segregation ATPase</fullName>
    </submittedName>
</protein>
<evidence type="ECO:0000313" key="6">
    <source>
        <dbReference type="EMBL" id="KAF4123348.1"/>
    </source>
</evidence>
<reference evidence="6" key="1">
    <citation type="submission" date="2020-03" db="EMBL/GenBank/DDBJ databases">
        <title>Site-based positive gene gene selection in Geosmithia morbida across the United States reveals a broad range of putative effectors and factors for local host and environmental adapation.</title>
        <authorList>
            <person name="Onufrak A."/>
            <person name="Murdoch R.W."/>
            <person name="Gazis R."/>
            <person name="Huff M."/>
            <person name="Staton M."/>
            <person name="Klingeman W."/>
            <person name="Hadziabdic D."/>
        </authorList>
    </citation>
    <scope>NUCLEOTIDE SEQUENCE</scope>
    <source>
        <strain evidence="6">1262</strain>
    </source>
</reference>
<feature type="compositionally biased region" description="Low complexity" evidence="4">
    <location>
        <begin position="670"/>
        <end position="690"/>
    </location>
</feature>
<feature type="region of interest" description="Disordered" evidence="4">
    <location>
        <begin position="759"/>
        <end position="832"/>
    </location>
</feature>
<dbReference type="SUPFAM" id="SSF57903">
    <property type="entry name" value="FYVE/PHD zinc finger"/>
    <property type="match status" value="1"/>
</dbReference>
<feature type="region of interest" description="Disordered" evidence="4">
    <location>
        <begin position="506"/>
        <end position="526"/>
    </location>
</feature>
<feature type="compositionally biased region" description="Acidic residues" evidence="4">
    <location>
        <begin position="216"/>
        <end position="236"/>
    </location>
</feature>
<dbReference type="PANTHER" id="PTHR14296:SF3">
    <property type="entry name" value="DIKAR, ISOFORM F"/>
    <property type="match status" value="1"/>
</dbReference>
<dbReference type="SMART" id="SM00249">
    <property type="entry name" value="PHD"/>
    <property type="match status" value="1"/>
</dbReference>
<dbReference type="InterPro" id="IPR028938">
    <property type="entry name" value="Rsf1-like"/>
</dbReference>
<evidence type="ECO:0000256" key="2">
    <source>
        <dbReference type="ARBA" id="ARBA00022771"/>
    </source>
</evidence>
<feature type="region of interest" description="Disordered" evidence="4">
    <location>
        <begin position="542"/>
        <end position="717"/>
    </location>
</feature>
<feature type="compositionally biased region" description="Polar residues" evidence="4">
    <location>
        <begin position="691"/>
        <end position="717"/>
    </location>
</feature>
<dbReference type="InterPro" id="IPR001965">
    <property type="entry name" value="Znf_PHD"/>
</dbReference>
<feature type="compositionally biased region" description="Low complexity" evidence="4">
    <location>
        <begin position="547"/>
        <end position="556"/>
    </location>
</feature>
<keyword evidence="1" id="KW-0479">Metal-binding</keyword>
<keyword evidence="2" id="KW-0863">Zinc-finger</keyword>
<dbReference type="PROSITE" id="PS01359">
    <property type="entry name" value="ZF_PHD_1"/>
    <property type="match status" value="1"/>
</dbReference>
<feature type="compositionally biased region" description="Basic residues" evidence="4">
    <location>
        <begin position="192"/>
        <end position="212"/>
    </location>
</feature>
<evidence type="ECO:0000256" key="3">
    <source>
        <dbReference type="ARBA" id="ARBA00022833"/>
    </source>
</evidence>
<accession>A0A9P5D115</accession>
<dbReference type="AlphaFoldDB" id="A0A9P5D115"/>
<dbReference type="Gene3D" id="3.30.40.10">
    <property type="entry name" value="Zinc/RING finger domain, C3HC4 (zinc finger)"/>
    <property type="match status" value="1"/>
</dbReference>
<organism evidence="6 7">
    <name type="scientific">Geosmithia morbida</name>
    <dbReference type="NCBI Taxonomy" id="1094350"/>
    <lineage>
        <taxon>Eukaryota</taxon>
        <taxon>Fungi</taxon>
        <taxon>Dikarya</taxon>
        <taxon>Ascomycota</taxon>
        <taxon>Pezizomycotina</taxon>
        <taxon>Sordariomycetes</taxon>
        <taxon>Hypocreomycetidae</taxon>
        <taxon>Hypocreales</taxon>
        <taxon>Bionectriaceae</taxon>
        <taxon>Geosmithia</taxon>
    </lineage>
</organism>
<evidence type="ECO:0000313" key="7">
    <source>
        <dbReference type="Proteomes" id="UP000749293"/>
    </source>
</evidence>
<proteinExistence type="predicted"/>
<dbReference type="RefSeq" id="XP_035322000.1">
    <property type="nucleotide sequence ID" value="XM_035468019.1"/>
</dbReference>
<dbReference type="Proteomes" id="UP000749293">
    <property type="component" value="Unassembled WGS sequence"/>
</dbReference>
<dbReference type="EMBL" id="JAANYQ010000006">
    <property type="protein sequence ID" value="KAF4123348.1"/>
    <property type="molecule type" value="Genomic_DNA"/>
</dbReference>
<dbReference type="Pfam" id="PF00628">
    <property type="entry name" value="PHD"/>
    <property type="match status" value="1"/>
</dbReference>
<comment type="caution">
    <text evidence="6">The sequence shown here is derived from an EMBL/GenBank/DDBJ whole genome shotgun (WGS) entry which is preliminary data.</text>
</comment>